<evidence type="ECO:0000256" key="2">
    <source>
        <dbReference type="ARBA" id="ARBA00022884"/>
    </source>
</evidence>
<keyword evidence="2 4" id="KW-0694">RNA-binding</keyword>
<gene>
    <name evidence="7" type="ORF">Y5W_03331</name>
</gene>
<dbReference type="Pfam" id="PF01479">
    <property type="entry name" value="S4"/>
    <property type="match status" value="1"/>
</dbReference>
<evidence type="ECO:0000256" key="1">
    <source>
        <dbReference type="ARBA" id="ARBA00008396"/>
    </source>
</evidence>
<feature type="compositionally biased region" description="Basic and acidic residues" evidence="5">
    <location>
        <begin position="108"/>
        <end position="131"/>
    </location>
</feature>
<dbReference type="RefSeq" id="WP_194866113.1">
    <property type="nucleotide sequence ID" value="NZ_ARXX01000071.1"/>
</dbReference>
<dbReference type="Proteomes" id="UP000662703">
    <property type="component" value="Unassembled WGS sequence"/>
</dbReference>
<dbReference type="PROSITE" id="PS50889">
    <property type="entry name" value="S4"/>
    <property type="match status" value="1"/>
</dbReference>
<keyword evidence="7" id="KW-0346">Stress response</keyword>
<evidence type="ECO:0000259" key="6">
    <source>
        <dbReference type="SMART" id="SM00363"/>
    </source>
</evidence>
<feature type="region of interest" description="Disordered" evidence="5">
    <location>
        <begin position="102"/>
        <end position="131"/>
    </location>
</feature>
<evidence type="ECO:0000256" key="3">
    <source>
        <dbReference type="ARBA" id="ARBA00023125"/>
    </source>
</evidence>
<keyword evidence="3 4" id="KW-0238">DNA-binding</keyword>
<comment type="caution">
    <text evidence="7">The sequence shown here is derived from an EMBL/GenBank/DDBJ whole genome shotgun (WGS) entry which is preliminary data.</text>
</comment>
<reference evidence="7 8" key="1">
    <citation type="submission" date="2012-09" db="EMBL/GenBank/DDBJ databases">
        <title>Genome Sequence of alkane-degrading Bacterium Alcanivorax sp. 521-1.</title>
        <authorList>
            <person name="Lai Q."/>
            <person name="Shao Z."/>
        </authorList>
    </citation>
    <scope>NUCLEOTIDE SEQUENCE [LARGE SCALE GENOMIC DNA]</scope>
    <source>
        <strain evidence="7 8">521-1</strain>
    </source>
</reference>
<dbReference type="Gene3D" id="3.10.290.10">
    <property type="entry name" value="RNA-binding S4 domain"/>
    <property type="match status" value="1"/>
</dbReference>
<dbReference type="InterPro" id="IPR036986">
    <property type="entry name" value="S4_RNA-bd_sf"/>
</dbReference>
<dbReference type="EMBL" id="ARXX01000071">
    <property type="protein sequence ID" value="MBF5058037.1"/>
    <property type="molecule type" value="Genomic_DNA"/>
</dbReference>
<accession>A0ABS0AV70</accession>
<evidence type="ECO:0000256" key="4">
    <source>
        <dbReference type="PIRNR" id="PIRNR016821"/>
    </source>
</evidence>
<dbReference type="SUPFAM" id="SSF55174">
    <property type="entry name" value="Alpha-L RNA-binding motif"/>
    <property type="match status" value="1"/>
</dbReference>
<feature type="domain" description="RNA-binding S4" evidence="6">
    <location>
        <begin position="5"/>
        <end position="72"/>
    </location>
</feature>
<name>A0ABS0AV70_9GAMM</name>
<dbReference type="PIRSF" id="PIRSF016821">
    <property type="entry name" value="HSP15"/>
    <property type="match status" value="1"/>
</dbReference>
<evidence type="ECO:0000313" key="7">
    <source>
        <dbReference type="EMBL" id="MBF5058037.1"/>
    </source>
</evidence>
<evidence type="ECO:0000313" key="8">
    <source>
        <dbReference type="Proteomes" id="UP000662703"/>
    </source>
</evidence>
<proteinExistence type="inferred from homology"/>
<dbReference type="CDD" id="cd00165">
    <property type="entry name" value="S4"/>
    <property type="match status" value="1"/>
</dbReference>
<dbReference type="InterPro" id="IPR025708">
    <property type="entry name" value="HSP15"/>
</dbReference>
<dbReference type="InterPro" id="IPR002942">
    <property type="entry name" value="S4_RNA-bd"/>
</dbReference>
<sequence>MSDGIRIDSWLWAARFFKTRGQAKQAIEGGKVQVDGAKAKPSKAVQPGTVLDIRKGDVQWTVVVDGLSNKRGPASAAQQLYRETEDSIALREQGAERRRLARLAAPVPDHKPSKKERRDLARFRRDHEGDL</sequence>
<dbReference type="SMART" id="SM00363">
    <property type="entry name" value="S4"/>
    <property type="match status" value="1"/>
</dbReference>
<protein>
    <recommendedName>
        <fullName evidence="4">Heat shock protein 15</fullName>
    </recommendedName>
</protein>
<keyword evidence="8" id="KW-1185">Reference proteome</keyword>
<organism evidence="7 8">
    <name type="scientific">Alloalcanivorax profundimaris</name>
    <dbReference type="NCBI Taxonomy" id="2735259"/>
    <lineage>
        <taxon>Bacteria</taxon>
        <taxon>Pseudomonadati</taxon>
        <taxon>Pseudomonadota</taxon>
        <taxon>Gammaproteobacteria</taxon>
        <taxon>Oceanospirillales</taxon>
        <taxon>Alcanivoracaceae</taxon>
        <taxon>Alloalcanivorax</taxon>
    </lineage>
</organism>
<comment type="similarity">
    <text evidence="1 4">Belongs to the HSP15 family.</text>
</comment>
<evidence type="ECO:0000256" key="5">
    <source>
        <dbReference type="SAM" id="MobiDB-lite"/>
    </source>
</evidence>